<keyword evidence="1" id="KW-0472">Membrane</keyword>
<dbReference type="AlphaFoldDB" id="A0A3G2R5J6"/>
<proteinExistence type="predicted"/>
<keyword evidence="1" id="KW-0812">Transmembrane</keyword>
<keyword evidence="1" id="KW-1133">Transmembrane helix</keyword>
<dbReference type="InterPro" id="IPR014204">
    <property type="entry name" value="Spore_V_AE"/>
</dbReference>
<evidence type="ECO:0000313" key="2">
    <source>
        <dbReference type="EMBL" id="AYO30682.1"/>
    </source>
</evidence>
<dbReference type="EMBL" id="CP033169">
    <property type="protein sequence ID" value="AYO30682.1"/>
    <property type="molecule type" value="Genomic_DNA"/>
</dbReference>
<dbReference type="InterPro" id="IPR005562">
    <property type="entry name" value="SpoVA"/>
</dbReference>
<organism evidence="2 3">
    <name type="scientific">Biomaibacter acetigenes</name>
    <dbReference type="NCBI Taxonomy" id="2316383"/>
    <lineage>
        <taxon>Bacteria</taxon>
        <taxon>Bacillati</taxon>
        <taxon>Bacillota</taxon>
        <taxon>Clostridia</taxon>
        <taxon>Thermosediminibacterales</taxon>
        <taxon>Tepidanaerobacteraceae</taxon>
        <taxon>Biomaibacter</taxon>
    </lineage>
</organism>
<evidence type="ECO:0000313" key="3">
    <source>
        <dbReference type="Proteomes" id="UP000280960"/>
    </source>
</evidence>
<dbReference type="Proteomes" id="UP000280960">
    <property type="component" value="Chromosome"/>
</dbReference>
<feature type="transmembrane region" description="Helical" evidence="1">
    <location>
        <begin position="86"/>
        <end position="112"/>
    </location>
</feature>
<gene>
    <name evidence="2" type="primary">spoVAE</name>
    <name evidence="2" type="ORF">D2962_08645</name>
</gene>
<dbReference type="PANTHER" id="PTHR38450">
    <property type="entry name" value="STAGE V SPORULATION PROTEIN AC-RELATED"/>
    <property type="match status" value="1"/>
</dbReference>
<accession>A0A3G2R5J6</accession>
<reference evidence="2 3" key="1">
    <citation type="submission" date="2018-10" db="EMBL/GenBank/DDBJ databases">
        <authorList>
            <person name="Zhang X."/>
        </authorList>
    </citation>
    <scope>NUCLEOTIDE SEQUENCE [LARGE SCALE GENOMIC DNA]</scope>
    <source>
        <strain evidence="2 3">SK-G1</strain>
    </source>
</reference>
<feature type="transmembrane region" description="Helical" evidence="1">
    <location>
        <begin position="6"/>
        <end position="24"/>
    </location>
</feature>
<dbReference type="NCBIfam" id="TIGR02839">
    <property type="entry name" value="spore_V_AE"/>
    <property type="match status" value="1"/>
</dbReference>
<dbReference type="Pfam" id="PF03862">
    <property type="entry name" value="SpoVAC_SpoVAEB"/>
    <property type="match status" value="1"/>
</dbReference>
<dbReference type="PANTHER" id="PTHR38450:SF2">
    <property type="entry name" value="STAGE V SPORULATION PROTEIN AEB"/>
    <property type="match status" value="1"/>
</dbReference>
<protein>
    <submittedName>
        <fullName evidence="2">Stage V sporulation protein AE</fullName>
    </submittedName>
</protein>
<feature type="transmembrane region" description="Helical" evidence="1">
    <location>
        <begin position="31"/>
        <end position="48"/>
    </location>
</feature>
<name>A0A3G2R5J6_9FIRM</name>
<dbReference type="KEGG" id="bacg:D2962_08645"/>
<evidence type="ECO:0000256" key="1">
    <source>
        <dbReference type="SAM" id="Phobius"/>
    </source>
</evidence>
<keyword evidence="3" id="KW-1185">Reference proteome</keyword>
<sequence length="117" mass="12011">MDYVMAFLIGGLICAVGQILMDATKLTPAHILVLFVTLGAVLSGLGLYQPLVEIGKAGATIPLTGFGHTLVTGVIEDVNKRGFLGIFTGGLTSAAAGITAAVVFGYLMAVLFNPKSK</sequence>
<dbReference type="RefSeq" id="WP_120765515.1">
    <property type="nucleotide sequence ID" value="NZ_CP033169.1"/>
</dbReference>